<evidence type="ECO:0000256" key="2">
    <source>
        <dbReference type="ARBA" id="ARBA00022723"/>
    </source>
</evidence>
<comment type="similarity">
    <text evidence="1">Belongs to the cysteine dioxygenase family.</text>
</comment>
<dbReference type="CDD" id="cd10548">
    <property type="entry name" value="cupin_CDO"/>
    <property type="match status" value="1"/>
</dbReference>
<dbReference type="eggNOG" id="COG5553">
    <property type="taxonomic scope" value="Bacteria"/>
</dbReference>
<comment type="caution">
    <text evidence="8">The sequence shown here is derived from an EMBL/GenBank/DDBJ whole genome shotgun (WGS) entry which is preliminary data.</text>
</comment>
<dbReference type="GO" id="GO:0016702">
    <property type="term" value="F:oxidoreductase activity, acting on single donors with incorporation of molecular oxygen, incorporation of two atoms of oxygen"/>
    <property type="evidence" value="ECO:0007669"/>
    <property type="project" value="InterPro"/>
</dbReference>
<feature type="cross-link" description="3'-(S-cysteinyl)-tyrosine (Cys-Tyr)" evidence="6">
    <location>
        <begin position="95"/>
        <end position="161"/>
    </location>
</feature>
<keyword evidence="3 8" id="KW-0223">Dioxygenase</keyword>
<evidence type="ECO:0000256" key="7">
    <source>
        <dbReference type="PIRSR" id="PIRSR610300-51"/>
    </source>
</evidence>
<evidence type="ECO:0000313" key="8">
    <source>
        <dbReference type="EMBL" id="KZC24791.1"/>
    </source>
</evidence>
<evidence type="ECO:0000256" key="5">
    <source>
        <dbReference type="ARBA" id="ARBA00023004"/>
    </source>
</evidence>
<accession>A0A154QKY0</accession>
<evidence type="ECO:0000256" key="1">
    <source>
        <dbReference type="ARBA" id="ARBA00006622"/>
    </source>
</evidence>
<evidence type="ECO:0000256" key="3">
    <source>
        <dbReference type="ARBA" id="ARBA00022964"/>
    </source>
</evidence>
<dbReference type="Pfam" id="PF05995">
    <property type="entry name" value="CDO_I"/>
    <property type="match status" value="1"/>
</dbReference>
<evidence type="ECO:0000256" key="6">
    <source>
        <dbReference type="PIRSR" id="PIRSR610300-50"/>
    </source>
</evidence>
<dbReference type="InterPro" id="IPR014710">
    <property type="entry name" value="RmlC-like_jellyroll"/>
</dbReference>
<feature type="binding site" evidence="7">
    <location>
        <position position="90"/>
    </location>
    <ligand>
        <name>Fe cation</name>
        <dbReference type="ChEBI" id="CHEBI:24875"/>
        <note>catalytic</note>
    </ligand>
</feature>
<gene>
    <name evidence="8" type="ORF">RHOFW104T7_06690</name>
</gene>
<dbReference type="Proteomes" id="UP000076131">
    <property type="component" value="Unassembled WGS sequence"/>
</dbReference>
<evidence type="ECO:0000256" key="4">
    <source>
        <dbReference type="ARBA" id="ARBA00023002"/>
    </source>
</evidence>
<name>A0A154QKY0_9GAMM</name>
<dbReference type="AlphaFoldDB" id="A0A154QKY0"/>
<feature type="binding site" evidence="7">
    <location>
        <position position="88"/>
    </location>
    <ligand>
        <name>Fe cation</name>
        <dbReference type="ChEBI" id="CHEBI:24875"/>
        <note>catalytic</note>
    </ligand>
</feature>
<keyword evidence="2 7" id="KW-0479">Metal-binding</keyword>
<organism evidence="8 9">
    <name type="scientific">Rhodanobacter thiooxydans</name>
    <dbReference type="NCBI Taxonomy" id="416169"/>
    <lineage>
        <taxon>Bacteria</taxon>
        <taxon>Pseudomonadati</taxon>
        <taxon>Pseudomonadota</taxon>
        <taxon>Gammaproteobacteria</taxon>
        <taxon>Lysobacterales</taxon>
        <taxon>Rhodanobacteraceae</taxon>
        <taxon>Rhodanobacter</taxon>
    </lineage>
</organism>
<evidence type="ECO:0000313" key="9">
    <source>
        <dbReference type="Proteomes" id="UP000076131"/>
    </source>
</evidence>
<keyword evidence="9" id="KW-1185">Reference proteome</keyword>
<protein>
    <submittedName>
        <fullName evidence="8">Cysteine dioxygenase</fullName>
    </submittedName>
</protein>
<keyword evidence="4" id="KW-0560">Oxidoreductase</keyword>
<dbReference type="GO" id="GO:0008198">
    <property type="term" value="F:ferrous iron binding"/>
    <property type="evidence" value="ECO:0007669"/>
    <property type="project" value="TreeGrafter"/>
</dbReference>
<proteinExistence type="inferred from homology"/>
<dbReference type="EMBL" id="LVJS01000019">
    <property type="protein sequence ID" value="KZC24791.1"/>
    <property type="molecule type" value="Genomic_DNA"/>
</dbReference>
<sequence>MLTLDFPGSRTLIDAIDAAVAKPTTHELTDSLRHSLCRLICDKTVTLPACVFEANADHYARRELYRSEEHGYCVVAMTWGPGQGTPIHDHDGMWCVEGVWNGALEIVQYELIEHDAQRYCFQSVGSIQAGAGSAGSLIPPHEYHSIRNPSDSAVTVSLHVYSGPMTRCSVFQPLPEDRWYGRNVRQLGLDRVH</sequence>
<dbReference type="STRING" id="416169.RHOFW104T7_06690"/>
<dbReference type="PANTHER" id="PTHR12918">
    <property type="entry name" value="CYSTEINE DIOXYGENASE"/>
    <property type="match status" value="1"/>
</dbReference>
<dbReference type="InterPro" id="IPR010300">
    <property type="entry name" value="CDO_1"/>
</dbReference>
<dbReference type="SUPFAM" id="SSF51182">
    <property type="entry name" value="RmlC-like cupins"/>
    <property type="match status" value="1"/>
</dbReference>
<feature type="binding site" evidence="7">
    <location>
        <position position="144"/>
    </location>
    <ligand>
        <name>Fe cation</name>
        <dbReference type="ChEBI" id="CHEBI:24875"/>
        <note>catalytic</note>
    </ligand>
</feature>
<keyword evidence="6" id="KW-0883">Thioether bond</keyword>
<dbReference type="Gene3D" id="2.60.120.10">
    <property type="entry name" value="Jelly Rolls"/>
    <property type="match status" value="1"/>
</dbReference>
<reference evidence="8 9" key="1">
    <citation type="journal article" date="2016" name="MBio">
        <title>Lateral Gene Transfer in a Heavy Metal-Contaminated-Groundwater Microbial Community.</title>
        <authorList>
            <person name="Hemme C.L."/>
            <person name="Green S.J."/>
            <person name="Rishishwar L."/>
            <person name="Prakash O."/>
            <person name="Pettenato A."/>
            <person name="Chakraborty R."/>
            <person name="Deutschbauer A.M."/>
            <person name="Van Nostrand J.D."/>
            <person name="Wu L."/>
            <person name="He Z."/>
            <person name="Jordan I.K."/>
            <person name="Hazen T.C."/>
            <person name="Arkin A.P."/>
            <person name="Kostka J.E."/>
            <person name="Zhou J."/>
        </authorList>
    </citation>
    <scope>NUCLEOTIDE SEQUENCE [LARGE SCALE GENOMIC DNA]</scope>
    <source>
        <strain evidence="8 9">FW104-T7</strain>
    </source>
</reference>
<dbReference type="InterPro" id="IPR011051">
    <property type="entry name" value="RmlC_Cupin_sf"/>
</dbReference>
<dbReference type="PANTHER" id="PTHR12918:SF1">
    <property type="entry name" value="CYSTEINE DIOXYGENASE TYPE 1"/>
    <property type="match status" value="1"/>
</dbReference>
<keyword evidence="5 7" id="KW-0408">Iron</keyword>
<dbReference type="RefSeq" id="WP_008434998.1">
    <property type="nucleotide sequence ID" value="NZ_LVJS01000019.1"/>
</dbReference>